<dbReference type="AlphaFoldDB" id="A0AAE0NTJ0"/>
<comment type="caution">
    <text evidence="6">The sequence shown here is derived from an EMBL/GenBank/DDBJ whole genome shotgun (WGS) entry which is preliminary data.</text>
</comment>
<reference evidence="6" key="2">
    <citation type="submission" date="2023-06" db="EMBL/GenBank/DDBJ databases">
        <authorList>
            <consortium name="Lawrence Berkeley National Laboratory"/>
            <person name="Haridas S."/>
            <person name="Hensen N."/>
            <person name="Bonometti L."/>
            <person name="Westerberg I."/>
            <person name="Brannstrom I.O."/>
            <person name="Guillou S."/>
            <person name="Cros-Aarteil S."/>
            <person name="Calhoun S."/>
            <person name="Kuo A."/>
            <person name="Mondo S."/>
            <person name="Pangilinan J."/>
            <person name="Riley R."/>
            <person name="LaButti K."/>
            <person name="Andreopoulos B."/>
            <person name="Lipzen A."/>
            <person name="Chen C."/>
            <person name="Yanf M."/>
            <person name="Daum C."/>
            <person name="Ng V."/>
            <person name="Clum A."/>
            <person name="Steindorff A."/>
            <person name="Ohm R."/>
            <person name="Martin F."/>
            <person name="Silar P."/>
            <person name="Natvig D."/>
            <person name="Lalanne C."/>
            <person name="Gautier V."/>
            <person name="Ament-velasquez S.L."/>
            <person name="Kruys A."/>
            <person name="Hutchinson M.I."/>
            <person name="Powell A.J."/>
            <person name="Barry K."/>
            <person name="Miller A.N."/>
            <person name="Grigoriev I.V."/>
            <person name="Debuchy R."/>
            <person name="Gladieux P."/>
            <person name="Thoren M.H."/>
            <person name="Johannesson H."/>
        </authorList>
    </citation>
    <scope>NUCLEOTIDE SEQUENCE</scope>
    <source>
        <strain evidence="6">CBS 232.78</strain>
    </source>
</reference>
<reference evidence="6" key="1">
    <citation type="journal article" date="2023" name="Mol. Phylogenet. Evol.">
        <title>Genome-scale phylogeny and comparative genomics of the fungal order Sordariales.</title>
        <authorList>
            <person name="Hensen N."/>
            <person name="Bonometti L."/>
            <person name="Westerberg I."/>
            <person name="Brannstrom I.O."/>
            <person name="Guillou S."/>
            <person name="Cros-Aarteil S."/>
            <person name="Calhoun S."/>
            <person name="Haridas S."/>
            <person name="Kuo A."/>
            <person name="Mondo S."/>
            <person name="Pangilinan J."/>
            <person name="Riley R."/>
            <person name="LaButti K."/>
            <person name="Andreopoulos B."/>
            <person name="Lipzen A."/>
            <person name="Chen C."/>
            <person name="Yan M."/>
            <person name="Daum C."/>
            <person name="Ng V."/>
            <person name="Clum A."/>
            <person name="Steindorff A."/>
            <person name="Ohm R.A."/>
            <person name="Martin F."/>
            <person name="Silar P."/>
            <person name="Natvig D.O."/>
            <person name="Lalanne C."/>
            <person name="Gautier V."/>
            <person name="Ament-Velasquez S.L."/>
            <person name="Kruys A."/>
            <person name="Hutchinson M.I."/>
            <person name="Powell A.J."/>
            <person name="Barry K."/>
            <person name="Miller A.N."/>
            <person name="Grigoriev I.V."/>
            <person name="Debuchy R."/>
            <person name="Gladieux P."/>
            <person name="Hiltunen Thoren M."/>
            <person name="Johannesson H."/>
        </authorList>
    </citation>
    <scope>NUCLEOTIDE SEQUENCE</scope>
    <source>
        <strain evidence="6">CBS 232.78</strain>
    </source>
</reference>
<feature type="compositionally biased region" description="Acidic residues" evidence="4">
    <location>
        <begin position="1"/>
        <end position="10"/>
    </location>
</feature>
<keyword evidence="1 5" id="KW-0812">Transmembrane</keyword>
<dbReference type="Proteomes" id="UP001285441">
    <property type="component" value="Unassembled WGS sequence"/>
</dbReference>
<keyword evidence="2 5" id="KW-1133">Transmembrane helix</keyword>
<feature type="transmembrane region" description="Helical" evidence="5">
    <location>
        <begin position="209"/>
        <end position="228"/>
    </location>
</feature>
<dbReference type="Pfam" id="PF08690">
    <property type="entry name" value="GET2"/>
    <property type="match status" value="1"/>
</dbReference>
<organism evidence="6 7">
    <name type="scientific">Podospora didyma</name>
    <dbReference type="NCBI Taxonomy" id="330526"/>
    <lineage>
        <taxon>Eukaryota</taxon>
        <taxon>Fungi</taxon>
        <taxon>Dikarya</taxon>
        <taxon>Ascomycota</taxon>
        <taxon>Pezizomycotina</taxon>
        <taxon>Sordariomycetes</taxon>
        <taxon>Sordariomycetidae</taxon>
        <taxon>Sordariales</taxon>
        <taxon>Podosporaceae</taxon>
        <taxon>Podospora</taxon>
    </lineage>
</organism>
<evidence type="ECO:0000256" key="2">
    <source>
        <dbReference type="ARBA" id="ARBA00022989"/>
    </source>
</evidence>
<evidence type="ECO:0000256" key="3">
    <source>
        <dbReference type="ARBA" id="ARBA00023136"/>
    </source>
</evidence>
<evidence type="ECO:0000313" key="7">
    <source>
        <dbReference type="Proteomes" id="UP001285441"/>
    </source>
</evidence>
<protein>
    <recommendedName>
        <fullName evidence="8">Golgi to ER traffic protein 2</fullName>
    </recommendedName>
</protein>
<evidence type="ECO:0000313" key="6">
    <source>
        <dbReference type="EMBL" id="KAK3387225.1"/>
    </source>
</evidence>
<dbReference type="InterPro" id="IPR028143">
    <property type="entry name" value="Get2/sif1"/>
</dbReference>
<evidence type="ECO:0000256" key="4">
    <source>
        <dbReference type="SAM" id="MobiDB-lite"/>
    </source>
</evidence>
<feature type="compositionally biased region" description="Basic and acidic residues" evidence="4">
    <location>
        <begin position="17"/>
        <end position="30"/>
    </location>
</feature>
<proteinExistence type="predicted"/>
<dbReference type="PANTHER" id="PTHR28263:SF1">
    <property type="entry name" value="GOLGI TO ER TRAFFIC PROTEIN 2"/>
    <property type="match status" value="1"/>
</dbReference>
<evidence type="ECO:0008006" key="8">
    <source>
        <dbReference type="Google" id="ProtNLM"/>
    </source>
</evidence>
<name>A0AAE0NTJ0_9PEZI</name>
<gene>
    <name evidence="6" type="ORF">B0H63DRAFT_469556</name>
</gene>
<dbReference type="GO" id="GO:0006890">
    <property type="term" value="P:retrograde vesicle-mediated transport, Golgi to endoplasmic reticulum"/>
    <property type="evidence" value="ECO:0007669"/>
    <property type="project" value="TreeGrafter"/>
</dbReference>
<keyword evidence="3 5" id="KW-0472">Membrane</keyword>
<feature type="transmembrane region" description="Helical" evidence="5">
    <location>
        <begin position="284"/>
        <end position="303"/>
    </location>
</feature>
<feature type="transmembrane region" description="Helical" evidence="5">
    <location>
        <begin position="315"/>
        <end position="337"/>
    </location>
</feature>
<accession>A0AAE0NTJ0</accession>
<keyword evidence="7" id="KW-1185">Reference proteome</keyword>
<sequence length="339" mass="35656">MTQTTADDDAASARAAEQARLRKERREAKIRAGGASRLNKISGLGGGVQRDPPPPAASAPAPATKVTKPMASPEAHADPEEVFISDHFYQPQTTARIPPVGGPGDNLSSEAQLQQMMMGFEGSPGVGGGGMPGAGGLGNGIDEDPMMKMMMQIMGGGGPGGMGGDMPFPFPPPKAGGGANPFANMAGFPGMPGEQQQVLPDRYASLWRLLHTAVALGLGLYIALWTTFSGTKLERDRRTVTKALGDDGVEVQAHESAMKLFWAFATAEAVLLTTRFFMDRGRRALPAGSGVLGMAMGFIPQPFKGYLDIALRYGQIFSTVKADILVCLFVLGACSWVRS</sequence>
<dbReference type="EMBL" id="JAULSW010000003">
    <property type="protein sequence ID" value="KAK3387225.1"/>
    <property type="molecule type" value="Genomic_DNA"/>
</dbReference>
<evidence type="ECO:0000256" key="1">
    <source>
        <dbReference type="ARBA" id="ARBA00022692"/>
    </source>
</evidence>
<feature type="region of interest" description="Disordered" evidence="4">
    <location>
        <begin position="1"/>
        <end position="76"/>
    </location>
</feature>
<dbReference type="PANTHER" id="PTHR28263">
    <property type="entry name" value="GOLGI TO ER TRAFFIC PROTEIN 2"/>
    <property type="match status" value="1"/>
</dbReference>
<evidence type="ECO:0000256" key="5">
    <source>
        <dbReference type="SAM" id="Phobius"/>
    </source>
</evidence>